<feature type="transmembrane region" description="Helical" evidence="10">
    <location>
        <begin position="524"/>
        <end position="554"/>
    </location>
</feature>
<accession>L8JXY7</accession>
<dbReference type="SUPFAM" id="SSF56954">
    <property type="entry name" value="Outer membrane efflux proteins (OEP)"/>
    <property type="match status" value="1"/>
</dbReference>
<dbReference type="NCBIfam" id="TIGR00914">
    <property type="entry name" value="2A0601"/>
    <property type="match status" value="1"/>
</dbReference>
<evidence type="ECO:0000256" key="6">
    <source>
        <dbReference type="ARBA" id="ARBA00022692"/>
    </source>
</evidence>
<proteinExistence type="inferred from homology"/>
<keyword evidence="6 10" id="KW-0812">Transmembrane</keyword>
<name>L8JXY7_9BACT</name>
<feature type="transmembrane region" description="Helical" evidence="10">
    <location>
        <begin position="971"/>
        <end position="992"/>
    </location>
</feature>
<evidence type="ECO:0000256" key="1">
    <source>
        <dbReference type="ARBA" id="ARBA00004651"/>
    </source>
</evidence>
<feature type="transmembrane region" description="Helical" evidence="10">
    <location>
        <begin position="393"/>
        <end position="416"/>
    </location>
</feature>
<dbReference type="STRING" id="1237149.C900_00118"/>
<feature type="transmembrane region" description="Helical" evidence="10">
    <location>
        <begin position="337"/>
        <end position="360"/>
    </location>
</feature>
<dbReference type="Pfam" id="PF02321">
    <property type="entry name" value="OEP"/>
    <property type="match status" value="1"/>
</dbReference>
<dbReference type="Proteomes" id="UP000011135">
    <property type="component" value="Unassembled WGS sequence"/>
</dbReference>
<keyword evidence="9" id="KW-0175">Coiled coil</keyword>
<keyword evidence="5" id="KW-1003">Cell membrane</keyword>
<dbReference type="Gene3D" id="3.30.70.1430">
    <property type="entry name" value="Multidrug efflux transporter AcrB pore domain"/>
    <property type="match status" value="2"/>
</dbReference>
<dbReference type="PRINTS" id="PR00702">
    <property type="entry name" value="ACRIFLAVINRP"/>
</dbReference>
<keyword evidence="7 10" id="KW-1133">Transmembrane helix</keyword>
<feature type="transmembrane region" description="Helical" evidence="10">
    <location>
        <begin position="449"/>
        <end position="468"/>
    </location>
</feature>
<feature type="transmembrane region" description="Helical" evidence="10">
    <location>
        <begin position="900"/>
        <end position="919"/>
    </location>
</feature>
<dbReference type="Gene3D" id="3.30.70.1440">
    <property type="entry name" value="Multidrug efflux transporter AcrB pore domain"/>
    <property type="match status" value="1"/>
</dbReference>
<comment type="caution">
    <text evidence="11">The sequence shown here is derived from an EMBL/GenBank/DDBJ whole genome shotgun (WGS) entry which is preliminary data.</text>
</comment>
<dbReference type="GO" id="GO:0008324">
    <property type="term" value="F:monoatomic cation transmembrane transporter activity"/>
    <property type="evidence" value="ECO:0007669"/>
    <property type="project" value="InterPro"/>
</dbReference>
<dbReference type="SUPFAM" id="SSF82866">
    <property type="entry name" value="Multidrug efflux transporter AcrB transmembrane domain"/>
    <property type="match status" value="2"/>
</dbReference>
<keyword evidence="12" id="KW-1185">Reference proteome</keyword>
<dbReference type="InterPro" id="IPR001036">
    <property type="entry name" value="Acrflvin-R"/>
</dbReference>
<dbReference type="Gene3D" id="1.20.1640.10">
    <property type="entry name" value="Multidrug efflux transporter AcrB transmembrane domain"/>
    <property type="match status" value="2"/>
</dbReference>
<evidence type="ECO:0000256" key="3">
    <source>
        <dbReference type="ARBA" id="ARBA00010942"/>
    </source>
</evidence>
<dbReference type="SUPFAM" id="SSF82693">
    <property type="entry name" value="Multidrug efflux transporter AcrB pore domain, PN1, PN2, PC1 and PC2 subdomains"/>
    <property type="match status" value="3"/>
</dbReference>
<dbReference type="SUPFAM" id="SSF82714">
    <property type="entry name" value="Multidrug efflux transporter AcrB TolC docking domain, DN and DC subdomains"/>
    <property type="match status" value="2"/>
</dbReference>
<dbReference type="RefSeq" id="WP_009578341.1">
    <property type="nucleotide sequence ID" value="NZ_AMZN01000010.1"/>
</dbReference>
<evidence type="ECO:0000256" key="7">
    <source>
        <dbReference type="ARBA" id="ARBA00022989"/>
    </source>
</evidence>
<dbReference type="InterPro" id="IPR027463">
    <property type="entry name" value="AcrB_DN_DC_subdom"/>
</dbReference>
<dbReference type="Gene3D" id="3.30.70.1320">
    <property type="entry name" value="Multidrug efflux transporter AcrB pore domain like"/>
    <property type="match status" value="1"/>
</dbReference>
<dbReference type="Pfam" id="PF00873">
    <property type="entry name" value="ACR_tran"/>
    <property type="match status" value="1"/>
</dbReference>
<evidence type="ECO:0000256" key="10">
    <source>
        <dbReference type="SAM" id="Phobius"/>
    </source>
</evidence>
<evidence type="ECO:0000256" key="8">
    <source>
        <dbReference type="ARBA" id="ARBA00023136"/>
    </source>
</evidence>
<feature type="transmembrane region" description="Helical" evidence="10">
    <location>
        <begin position="1041"/>
        <end position="1059"/>
    </location>
</feature>
<feature type="transmembrane region" description="Helical" evidence="10">
    <location>
        <begin position="874"/>
        <end position="893"/>
    </location>
</feature>
<feature type="transmembrane region" description="Helical" evidence="10">
    <location>
        <begin position="1004"/>
        <end position="1029"/>
    </location>
</feature>
<evidence type="ECO:0000256" key="9">
    <source>
        <dbReference type="SAM" id="Coils"/>
    </source>
</evidence>
<dbReference type="GO" id="GO:0015562">
    <property type="term" value="F:efflux transmembrane transporter activity"/>
    <property type="evidence" value="ECO:0007669"/>
    <property type="project" value="InterPro"/>
</dbReference>
<dbReference type="InterPro" id="IPR004763">
    <property type="entry name" value="CusA-like"/>
</dbReference>
<evidence type="ECO:0000256" key="2">
    <source>
        <dbReference type="ARBA" id="ARBA00007613"/>
    </source>
</evidence>
<reference evidence="11 12" key="1">
    <citation type="submission" date="2012-12" db="EMBL/GenBank/DDBJ databases">
        <title>Genome assembly of Fulvivirga imtechensis AK7.</title>
        <authorList>
            <person name="Nupur N."/>
            <person name="Khatri I."/>
            <person name="Kumar R."/>
            <person name="Subramanian S."/>
            <person name="Pinnaka A."/>
        </authorList>
    </citation>
    <scope>NUCLEOTIDE SEQUENCE [LARGE SCALE GENOMIC DNA]</scope>
    <source>
        <strain evidence="11 12">AK7</strain>
    </source>
</reference>
<dbReference type="GO" id="GO:0005886">
    <property type="term" value="C:plasma membrane"/>
    <property type="evidence" value="ECO:0007669"/>
    <property type="project" value="UniProtKB-SubCell"/>
</dbReference>
<organism evidence="11 12">
    <name type="scientific">Fulvivirga imtechensis AK7</name>
    <dbReference type="NCBI Taxonomy" id="1237149"/>
    <lineage>
        <taxon>Bacteria</taxon>
        <taxon>Pseudomonadati</taxon>
        <taxon>Bacteroidota</taxon>
        <taxon>Cytophagia</taxon>
        <taxon>Cytophagales</taxon>
        <taxon>Fulvivirgaceae</taxon>
        <taxon>Fulvivirga</taxon>
    </lineage>
</organism>
<comment type="similarity">
    <text evidence="3">Belongs to the resistance-nodulation-cell division (RND) (TC 2.A.6) family.</text>
</comment>
<evidence type="ECO:0000256" key="4">
    <source>
        <dbReference type="ARBA" id="ARBA00022448"/>
    </source>
</evidence>
<dbReference type="GO" id="GO:0042910">
    <property type="term" value="F:xenobiotic transmembrane transporter activity"/>
    <property type="evidence" value="ECO:0007669"/>
    <property type="project" value="TreeGrafter"/>
</dbReference>
<feature type="transmembrane region" description="Helical" evidence="10">
    <location>
        <begin position="480"/>
        <end position="503"/>
    </location>
</feature>
<dbReference type="Gene3D" id="3.30.2090.10">
    <property type="entry name" value="Multidrug efflux transporter AcrB TolC docking domain, DN and DC subdomains"/>
    <property type="match status" value="2"/>
</dbReference>
<sequence length="1453" mass="161236">MFDSIISFSIKNKLVIGLFVVALISWGAYSLTRIPLDAVPDITNNQVQVITQAPDLATQEVEQFITYPLEVSMSFIPNVEEIRSISRFGLSMITIVFEKQVDPYLARQLVNEQIQTAVKDIPEGFGSPQLAPMVTGLSEIYQYTIAKEKGYDTAYSPMELRTIQDWIVKRQLTGIPGVAEVSSFGGYLKQYEVAIDPERLRAYHLTVEDVYSAIARNNQNTGGSYIEKSSRTYFIRGEGMVNSLDDIKEVLIRNVMGTPVLIRDVAKVQFGHAPRFGAITRNGEGETAGGLVLMLKGENSHRVTQAVKARMEQIQESLPEGLYIDPFLDRSRLIDRAITTVTTNLVEGGLIVIFILVLLLGNLRAGLVVASVIPLSMLFALGMMNIFGVSANLMSLGAIDFGIIVDGAVIIVEAIVHRIYGTFNGQRLSQQQMDIQVGKAASHIRKSAAFGEIIILIVYLPILALVGIEGEMFRPMAQTVSFAILGAFILSLTYVPMMAALVMKKKIVVKRNISDMIMDFFHRLYRPVIGFALRAKPLVIMAAVLLFAGSIWIFSTLGGEFIPTLDEGDIASHQILPTGTSLQQMIEVSKKIQDALMKEFPEVKEVVTKIGTSEIPTDPMPMELADIIIVMKDKKDWVSASSREEMFEKMEAVIYSIPGVATEFTQPIQMRFNELITGVRQDIAVKIYGEDLDLLFRKGNEANELISRIEGVGGTVVEQLTGLPQIQINYKRNKMAQYGLSVEDVNRAINTAFAGGTAGVVFEGERRFDLVVRFQEGFRKDIGNVEAMYIPLPSGEQVPLKEIARVSLKEAPAQISRDDAKRRIVLGVNTRNRDTESVVEDIQQVLGKQLELPPGYYITYGGQFENLIKARERLSVAVPAALLLILVLLFFTFGSMNQALLIFTAVPMSAIGGVLALWLRDMPFSISAGVGFIALFGVAVLNGIVLISEFNALKAEGVKDLNERIMKGTSIRLRPVIMTASVASLGFLPMALSTSAGAEVQRPLATVVIGGLITATLLTLVVLPVLYYYLEKGISFKPKTAIILVVFMFVTGKTGMLIAQEKEDSTFLTLEQAIDLTLKSHPSLQKADLQVEQQKALEKTAFDFERTSIFHQREETNGDDIEGVSSFGVQQNIDFPTTYIQKHHYQQELVTRSEKYRNISANTLIAEVSRAYNSWLLAVSKLQLIRQQDSIFRNFEAAARLRFETGATGKLELLSATSQAKKVAVMFEQASADYTAASQNLSTWLNIDSVISPPAGLYKFQSSARTADGVQPDNPVLEYYTQNQKVADAAVKMERSQFLPGISLGYSDQTINGQEGFYQYRIGLNVPLLFFAQKGKTQAARIQQSIAEREYQMQMQEQNRQLASAIASLEKARASLKFYEEEGLQLAEEQIRTAEFGYKAGEVDYIAFIQNLGQALTLREDYLNSVYQYNLAIIEFKSLTGQFLEDYNQQTNR</sequence>
<gene>
    <name evidence="11" type="ORF">C900_00118</name>
</gene>
<dbReference type="EMBL" id="AMZN01000010">
    <property type="protein sequence ID" value="ELR73038.1"/>
    <property type="molecule type" value="Genomic_DNA"/>
</dbReference>
<keyword evidence="4" id="KW-0813">Transport</keyword>
<evidence type="ECO:0000256" key="5">
    <source>
        <dbReference type="ARBA" id="ARBA00022475"/>
    </source>
</evidence>
<feature type="transmembrane region" description="Helical" evidence="10">
    <location>
        <begin position="925"/>
        <end position="950"/>
    </location>
</feature>
<dbReference type="Gene3D" id="1.20.1600.10">
    <property type="entry name" value="Outer membrane efflux proteins (OEP)"/>
    <property type="match status" value="1"/>
</dbReference>
<comment type="subcellular location">
    <subcellularLocation>
        <location evidence="1">Cell membrane</location>
        <topology evidence="1">Multi-pass membrane protein</topology>
    </subcellularLocation>
</comment>
<dbReference type="PANTHER" id="PTHR32063">
    <property type="match status" value="1"/>
</dbReference>
<comment type="similarity">
    <text evidence="2">Belongs to the outer membrane factor (OMF) (TC 1.B.17) family.</text>
</comment>
<protein>
    <submittedName>
        <fullName evidence="11">Cobalt-zinc-cadmium resistance protein CzcA</fullName>
    </submittedName>
</protein>
<evidence type="ECO:0000313" key="12">
    <source>
        <dbReference type="Proteomes" id="UP000011135"/>
    </source>
</evidence>
<dbReference type="OrthoDB" id="636130at2"/>
<dbReference type="PATRIC" id="fig|1237149.3.peg.881"/>
<evidence type="ECO:0000313" key="11">
    <source>
        <dbReference type="EMBL" id="ELR73038.1"/>
    </source>
</evidence>
<dbReference type="InterPro" id="IPR003423">
    <property type="entry name" value="OMP_efflux"/>
</dbReference>
<dbReference type="eggNOG" id="COG3696">
    <property type="taxonomic scope" value="Bacteria"/>
</dbReference>
<keyword evidence="8 10" id="KW-0472">Membrane</keyword>
<feature type="coiled-coil region" evidence="9">
    <location>
        <begin position="1352"/>
        <end position="1389"/>
    </location>
</feature>
<dbReference type="PANTHER" id="PTHR32063:SF24">
    <property type="entry name" value="CATION EFFLUX SYSTEM (ACRB_ACRD_ACRF FAMILY)"/>
    <property type="match status" value="1"/>
</dbReference>
<feature type="transmembrane region" description="Helical" evidence="10">
    <location>
        <begin position="367"/>
        <end position="387"/>
    </location>
</feature>